<evidence type="ECO:0000256" key="1">
    <source>
        <dbReference type="SAM" id="Phobius"/>
    </source>
</evidence>
<comment type="caution">
    <text evidence="2">The sequence shown here is derived from an EMBL/GenBank/DDBJ whole genome shotgun (WGS) entry which is preliminary data.</text>
</comment>
<dbReference type="RefSeq" id="WP_306638426.1">
    <property type="nucleotide sequence ID" value="NZ_JAUSXB010000001.1"/>
</dbReference>
<keyword evidence="1" id="KW-0812">Transmembrane</keyword>
<reference evidence="2 3" key="1">
    <citation type="submission" date="2023-07" db="EMBL/GenBank/DDBJ databases">
        <title>Comparative genomics of wheat-associated soil bacteria to identify genetic determinants of phenazine resistance.</title>
        <authorList>
            <person name="Mouncey N."/>
        </authorList>
    </citation>
    <scope>NUCLEOTIDE SEQUENCE [LARGE SCALE GENOMIC DNA]</scope>
    <source>
        <strain evidence="2 3">W1I3</strain>
    </source>
</reference>
<evidence type="ECO:0000313" key="3">
    <source>
        <dbReference type="Proteomes" id="UP001236806"/>
    </source>
</evidence>
<name>A0ABU0PQ34_9MICC</name>
<feature type="transmembrane region" description="Helical" evidence="1">
    <location>
        <begin position="75"/>
        <end position="100"/>
    </location>
</feature>
<proteinExistence type="predicted"/>
<keyword evidence="1" id="KW-0472">Membrane</keyword>
<sequence>MSTPYSPPVGQAPSPDYNQPLKSNGFGTAALVLGIVAIVFSIIPVVGFIAFILGPLALIFGVIGVTRKFTKKGTSITGAILGALSIIIAIIVTVVIAAAANSVSETLNKEHKIEYVVTSTGKANVTYWNGDGSSNEEITADWKKEVTATGLGLSTLTVTGDFAAATSVTCEILVDGVSTSKNSGSGTGAMASCSGSSTK</sequence>
<feature type="transmembrane region" description="Helical" evidence="1">
    <location>
        <begin position="30"/>
        <end position="63"/>
    </location>
</feature>
<dbReference type="Proteomes" id="UP001236806">
    <property type="component" value="Unassembled WGS sequence"/>
</dbReference>
<accession>A0ABU0PQ34</accession>
<keyword evidence="1" id="KW-1133">Transmembrane helix</keyword>
<protein>
    <submittedName>
        <fullName evidence="2">PurR-regulated permease PerM</fullName>
    </submittedName>
</protein>
<organism evidence="2 3">
    <name type="scientific">Pseudarthrobacter siccitolerans</name>
    <dbReference type="NCBI Taxonomy" id="861266"/>
    <lineage>
        <taxon>Bacteria</taxon>
        <taxon>Bacillati</taxon>
        <taxon>Actinomycetota</taxon>
        <taxon>Actinomycetes</taxon>
        <taxon>Micrococcales</taxon>
        <taxon>Micrococcaceae</taxon>
        <taxon>Pseudarthrobacter</taxon>
    </lineage>
</organism>
<dbReference type="Gene3D" id="2.60.40.2880">
    <property type="entry name" value="MmpS1-5, C-terminal soluble domain"/>
    <property type="match status" value="1"/>
</dbReference>
<keyword evidence="3" id="KW-1185">Reference proteome</keyword>
<dbReference type="EMBL" id="JAUSXB010000001">
    <property type="protein sequence ID" value="MDQ0676070.1"/>
    <property type="molecule type" value="Genomic_DNA"/>
</dbReference>
<dbReference type="InterPro" id="IPR038468">
    <property type="entry name" value="MmpS_C"/>
</dbReference>
<evidence type="ECO:0000313" key="2">
    <source>
        <dbReference type="EMBL" id="MDQ0676070.1"/>
    </source>
</evidence>
<gene>
    <name evidence="2" type="ORF">QFZ36_003631</name>
</gene>